<name>A0ABT1SEY1_9FIRM</name>
<dbReference type="RefSeq" id="WP_256312632.1">
    <property type="nucleotide sequence ID" value="NZ_JANGAC010000017.1"/>
</dbReference>
<proteinExistence type="predicted"/>
<protein>
    <submittedName>
        <fullName evidence="1">Uncharacterized protein</fullName>
    </submittedName>
</protein>
<sequence length="372" mass="43516">MNRSYMPMIDNGLFVLEYYLDKPYNQITINDLFDSINYFAEKIGHFIETKEFYRKVVYSTHMNSSFTQIPKGKSKETIIKEQFQELLENIGNDKECIYCSNKRVNINLNIDRKFMYGLVSQTFYNSSNNLQTVDVCPICAYLSMISILNIQKIGMPTLYISDSDDFMRSITKSNQTILDEQNNLDELFNIPSNLKSTKLIEIALLDISNIGYITQFCFQNSGQLIGEVERTIYKKDIELLKRLDNKGLLEEFMSFGLHDRLALGRSLVTDMVYCSSRLLKELEVFELKEEEKKIIEYAADTLIEIEDSNKLLKEIKLCNTQSKFNNFILNYSEKKALVKDVKHYDILTGYNWAKYRDYINMHILIQKNKEAV</sequence>
<accession>A0ABT1SEY1</accession>
<evidence type="ECO:0000313" key="2">
    <source>
        <dbReference type="Proteomes" id="UP001524478"/>
    </source>
</evidence>
<reference evidence="1 2" key="1">
    <citation type="submission" date="2022-06" db="EMBL/GenBank/DDBJ databases">
        <title>Isolation of gut microbiota from human fecal samples.</title>
        <authorList>
            <person name="Pamer E.G."/>
            <person name="Barat B."/>
            <person name="Waligurski E."/>
            <person name="Medina S."/>
            <person name="Paddock L."/>
            <person name="Mostad J."/>
        </authorList>
    </citation>
    <scope>NUCLEOTIDE SEQUENCE [LARGE SCALE GENOMIC DNA]</scope>
    <source>
        <strain evidence="1 2">DFI.7.95</strain>
    </source>
</reference>
<dbReference type="EMBL" id="JANGAC010000017">
    <property type="protein sequence ID" value="MCQ4925041.1"/>
    <property type="molecule type" value="Genomic_DNA"/>
</dbReference>
<organism evidence="1 2">
    <name type="scientific">Tissierella carlieri</name>
    <dbReference type="NCBI Taxonomy" id="689904"/>
    <lineage>
        <taxon>Bacteria</taxon>
        <taxon>Bacillati</taxon>
        <taxon>Bacillota</taxon>
        <taxon>Tissierellia</taxon>
        <taxon>Tissierellales</taxon>
        <taxon>Tissierellaceae</taxon>
        <taxon>Tissierella</taxon>
    </lineage>
</organism>
<comment type="caution">
    <text evidence="1">The sequence shown here is derived from an EMBL/GenBank/DDBJ whole genome shotgun (WGS) entry which is preliminary data.</text>
</comment>
<dbReference type="Proteomes" id="UP001524478">
    <property type="component" value="Unassembled WGS sequence"/>
</dbReference>
<gene>
    <name evidence="1" type="ORF">NE686_18210</name>
</gene>
<keyword evidence="2" id="KW-1185">Reference proteome</keyword>
<evidence type="ECO:0000313" key="1">
    <source>
        <dbReference type="EMBL" id="MCQ4925041.1"/>
    </source>
</evidence>